<sequence length="137" mass="14858">MAVNRIGFMQGYDAYNIPAAGDKVLSDPKNLQGQISSDLKDEQPKQDNKLDLTVEVPKRENNASIENVAISLGTYDNTSIDLFSGNGLASDNMKSAISGMQKDQILHEYQYFVGSKDLTGKDSNVIAGTEDGVVIKL</sequence>
<dbReference type="RefSeq" id="WP_071176401.1">
    <property type="nucleotide sequence ID" value="NZ_CP017831.1"/>
</dbReference>
<accession>A0A1D9P2A7</accession>
<dbReference type="AlphaFoldDB" id="A0A1D9P2A7"/>
<organism evidence="1 2">
    <name type="scientific">Butyrivibrio hungatei</name>
    <dbReference type="NCBI Taxonomy" id="185008"/>
    <lineage>
        <taxon>Bacteria</taxon>
        <taxon>Bacillati</taxon>
        <taxon>Bacillota</taxon>
        <taxon>Clostridia</taxon>
        <taxon>Lachnospirales</taxon>
        <taxon>Lachnospiraceae</taxon>
        <taxon>Butyrivibrio</taxon>
    </lineage>
</organism>
<dbReference type="OrthoDB" id="2003781at2"/>
<reference evidence="2" key="1">
    <citation type="submission" date="2016-10" db="EMBL/GenBank/DDBJ databases">
        <title>The complete genome sequence of the rumen bacterium Butyrivibrio hungatei MB2003.</title>
        <authorList>
            <person name="Palevich N."/>
            <person name="Kelly W.J."/>
            <person name="Leahy S.C."/>
            <person name="Altermann E."/>
            <person name="Rakonjac J."/>
            <person name="Attwood G.T."/>
        </authorList>
    </citation>
    <scope>NUCLEOTIDE SEQUENCE [LARGE SCALE GENOMIC DNA]</scope>
    <source>
        <strain evidence="2">MB2003</strain>
    </source>
</reference>
<protein>
    <submittedName>
        <fullName evidence="1">Uncharacterized protein</fullName>
    </submittedName>
</protein>
<name>A0A1D9P2A7_9FIRM</name>
<proteinExistence type="predicted"/>
<keyword evidence="2" id="KW-1185">Reference proteome</keyword>
<dbReference type="Proteomes" id="UP000179284">
    <property type="component" value="Chromosome I"/>
</dbReference>
<gene>
    <name evidence="1" type="ORF">bhn_I1703</name>
</gene>
<evidence type="ECO:0000313" key="1">
    <source>
        <dbReference type="EMBL" id="AOZ96736.1"/>
    </source>
</evidence>
<evidence type="ECO:0000313" key="2">
    <source>
        <dbReference type="Proteomes" id="UP000179284"/>
    </source>
</evidence>
<dbReference type="KEGG" id="bhu:bhn_I1703"/>
<dbReference type="EMBL" id="CP017831">
    <property type="protein sequence ID" value="AOZ96736.1"/>
    <property type="molecule type" value="Genomic_DNA"/>
</dbReference>